<evidence type="ECO:0000256" key="2">
    <source>
        <dbReference type="ARBA" id="ARBA00023002"/>
    </source>
</evidence>
<comment type="similarity">
    <text evidence="1">Belongs to the short-chain dehydrogenases/reductases (SDR) family.</text>
</comment>
<name>A0A8J3E6Y3_9PROT</name>
<evidence type="ECO:0000313" key="4">
    <source>
        <dbReference type="Proteomes" id="UP000646365"/>
    </source>
</evidence>
<organism evidence="3 4">
    <name type="scientific">Aliidongia dinghuensis</name>
    <dbReference type="NCBI Taxonomy" id="1867774"/>
    <lineage>
        <taxon>Bacteria</taxon>
        <taxon>Pseudomonadati</taxon>
        <taxon>Pseudomonadota</taxon>
        <taxon>Alphaproteobacteria</taxon>
        <taxon>Rhodospirillales</taxon>
        <taxon>Dongiaceae</taxon>
        <taxon>Aliidongia</taxon>
    </lineage>
</organism>
<evidence type="ECO:0000313" key="3">
    <source>
        <dbReference type="EMBL" id="GGF49395.1"/>
    </source>
</evidence>
<dbReference type="GO" id="GO:0016491">
    <property type="term" value="F:oxidoreductase activity"/>
    <property type="evidence" value="ECO:0007669"/>
    <property type="project" value="UniProtKB-KW"/>
</dbReference>
<dbReference type="PANTHER" id="PTHR43477">
    <property type="entry name" value="DIHYDROANTICAPSIN 7-DEHYDROGENASE"/>
    <property type="match status" value="1"/>
</dbReference>
<dbReference type="FunFam" id="3.40.50.720:FF:000084">
    <property type="entry name" value="Short-chain dehydrogenase reductase"/>
    <property type="match status" value="1"/>
</dbReference>
<dbReference type="Proteomes" id="UP000646365">
    <property type="component" value="Unassembled WGS sequence"/>
</dbReference>
<keyword evidence="4" id="KW-1185">Reference proteome</keyword>
<evidence type="ECO:0000256" key="1">
    <source>
        <dbReference type="ARBA" id="ARBA00006484"/>
    </source>
</evidence>
<reference evidence="3" key="1">
    <citation type="journal article" date="2014" name="Int. J. Syst. Evol. Microbiol.">
        <title>Complete genome sequence of Corynebacterium casei LMG S-19264T (=DSM 44701T), isolated from a smear-ripened cheese.</title>
        <authorList>
            <consortium name="US DOE Joint Genome Institute (JGI-PGF)"/>
            <person name="Walter F."/>
            <person name="Albersmeier A."/>
            <person name="Kalinowski J."/>
            <person name="Ruckert C."/>
        </authorList>
    </citation>
    <scope>NUCLEOTIDE SEQUENCE</scope>
    <source>
        <strain evidence="3">CGMCC 1.15725</strain>
    </source>
</reference>
<dbReference type="EMBL" id="BMJQ01000030">
    <property type="protein sequence ID" value="GGF49395.1"/>
    <property type="molecule type" value="Genomic_DNA"/>
</dbReference>
<comment type="caution">
    <text evidence="3">The sequence shown here is derived from an EMBL/GenBank/DDBJ whole genome shotgun (WGS) entry which is preliminary data.</text>
</comment>
<proteinExistence type="inferred from homology"/>
<gene>
    <name evidence="3" type="ORF">GCM10011611_64760</name>
</gene>
<dbReference type="PRINTS" id="PR00081">
    <property type="entry name" value="GDHRDH"/>
</dbReference>
<dbReference type="InterPro" id="IPR020904">
    <property type="entry name" value="Sc_DH/Rdtase_CS"/>
</dbReference>
<reference evidence="3" key="2">
    <citation type="submission" date="2020-09" db="EMBL/GenBank/DDBJ databases">
        <authorList>
            <person name="Sun Q."/>
            <person name="Zhou Y."/>
        </authorList>
    </citation>
    <scope>NUCLEOTIDE SEQUENCE</scope>
    <source>
        <strain evidence="3">CGMCC 1.15725</strain>
    </source>
</reference>
<dbReference type="PROSITE" id="PS00061">
    <property type="entry name" value="ADH_SHORT"/>
    <property type="match status" value="1"/>
</dbReference>
<dbReference type="AlphaFoldDB" id="A0A8J3E6Y3"/>
<dbReference type="SUPFAM" id="SSF51735">
    <property type="entry name" value="NAD(P)-binding Rossmann-fold domains"/>
    <property type="match status" value="1"/>
</dbReference>
<dbReference type="InterPro" id="IPR002347">
    <property type="entry name" value="SDR_fam"/>
</dbReference>
<dbReference type="Gene3D" id="3.40.50.720">
    <property type="entry name" value="NAD(P)-binding Rossmann-like Domain"/>
    <property type="match status" value="1"/>
</dbReference>
<evidence type="ECO:0008006" key="5">
    <source>
        <dbReference type="Google" id="ProtNLM"/>
    </source>
</evidence>
<dbReference type="PANTHER" id="PTHR43477:SF1">
    <property type="entry name" value="DIHYDROANTICAPSIN 7-DEHYDROGENASE"/>
    <property type="match status" value="1"/>
</dbReference>
<dbReference type="Pfam" id="PF13561">
    <property type="entry name" value="adh_short_C2"/>
    <property type="match status" value="1"/>
</dbReference>
<accession>A0A8J3E6Y3</accession>
<protein>
    <recommendedName>
        <fullName evidence="5">SDR family oxidoreductase</fullName>
    </recommendedName>
</protein>
<dbReference type="InterPro" id="IPR036291">
    <property type="entry name" value="NAD(P)-bd_dom_sf"/>
</dbReference>
<dbReference type="InterPro" id="IPR051122">
    <property type="entry name" value="SDR_DHRS6-like"/>
</dbReference>
<dbReference type="PRINTS" id="PR00080">
    <property type="entry name" value="SDRFAMILY"/>
</dbReference>
<sequence>MAVAQDIGAQFLLLDVRSESAFRAAIEATVSQWGRFDILVNNAGVARVGTPETIEEADYRLVMSVCVDGTVFGCKHAIPAMVASGGGAIVNIASIASMRGIPYAAGYSAAKGAVEAYTRSVAAHCKLNNLNVRCNSVHPGGFATPMLGKTIEDLRKNANSTGQLQNRAANMLGDPVEVANLVLFLASDEAKWINGQRFVIDNGDTIAVPSGK</sequence>
<keyword evidence="2" id="KW-0560">Oxidoreductase</keyword>